<dbReference type="STRING" id="1907666.DSM25559_4915"/>
<keyword evidence="1" id="KW-1133">Transmembrane helix</keyword>
<gene>
    <name evidence="2" type="ORF">DSM25559_4915</name>
</gene>
<dbReference type="RefSeq" id="WP_077122866.1">
    <property type="nucleotide sequence ID" value="NZ_FMUE01000020.1"/>
</dbReference>
<evidence type="ECO:0000313" key="2">
    <source>
        <dbReference type="EMBL" id="SCX35354.1"/>
    </source>
</evidence>
<accession>A0A1R3U1X0</accession>
<reference evidence="3" key="1">
    <citation type="submission" date="2016-10" db="EMBL/GenBank/DDBJ databases">
        <authorList>
            <person name="Wibberg D."/>
        </authorList>
    </citation>
    <scope>NUCLEOTIDE SEQUENCE [LARGE SCALE GENOMIC DNA]</scope>
</reference>
<evidence type="ECO:0000313" key="3">
    <source>
        <dbReference type="Proteomes" id="UP000187891"/>
    </source>
</evidence>
<dbReference type="EMBL" id="FMUE01000020">
    <property type="protein sequence ID" value="SCX35354.1"/>
    <property type="molecule type" value="Genomic_DNA"/>
</dbReference>
<proteinExistence type="predicted"/>
<keyword evidence="1" id="KW-0812">Transmembrane</keyword>
<evidence type="ECO:0000256" key="1">
    <source>
        <dbReference type="SAM" id="Phobius"/>
    </source>
</evidence>
<dbReference type="AlphaFoldDB" id="A0A1R3U1X0"/>
<feature type="transmembrane region" description="Helical" evidence="1">
    <location>
        <begin position="34"/>
        <end position="55"/>
    </location>
</feature>
<organism evidence="2 3">
    <name type="scientific">Agrobacterium rosae</name>
    <dbReference type="NCBI Taxonomy" id="1972867"/>
    <lineage>
        <taxon>Bacteria</taxon>
        <taxon>Pseudomonadati</taxon>
        <taxon>Pseudomonadota</taxon>
        <taxon>Alphaproteobacteria</taxon>
        <taxon>Hyphomicrobiales</taxon>
        <taxon>Rhizobiaceae</taxon>
        <taxon>Rhizobium/Agrobacterium group</taxon>
        <taxon>Agrobacterium</taxon>
    </lineage>
</organism>
<name>A0A1R3U1X0_9HYPH</name>
<keyword evidence="1" id="KW-0472">Membrane</keyword>
<protein>
    <submittedName>
        <fullName evidence="2">Uncharacterized protein</fullName>
    </submittedName>
</protein>
<sequence>MPVHTANVIDLTAYRQAQAKENQPSVAKFIPHSYAVQPVMMWMLYWGFVPIMMMGSTSHGA</sequence>
<dbReference type="Proteomes" id="UP000187891">
    <property type="component" value="Unassembled WGS sequence"/>
</dbReference>